<evidence type="ECO:0000259" key="1">
    <source>
        <dbReference type="Pfam" id="PF01272"/>
    </source>
</evidence>
<feature type="domain" description="Transcription elongation factor GreA/GreB C-terminal" evidence="1">
    <location>
        <begin position="54"/>
        <end position="127"/>
    </location>
</feature>
<keyword evidence="2" id="KW-0808">Transferase</keyword>
<dbReference type="EMBL" id="QKZR01000001">
    <property type="protein sequence ID" value="PZX43565.1"/>
    <property type="molecule type" value="Genomic_DNA"/>
</dbReference>
<proteinExistence type="predicted"/>
<dbReference type="GO" id="GO:0016301">
    <property type="term" value="F:kinase activity"/>
    <property type="evidence" value="ECO:0007669"/>
    <property type="project" value="UniProtKB-KW"/>
</dbReference>
<dbReference type="InterPro" id="IPR023459">
    <property type="entry name" value="Tscrpt_elong_fac_GreA/B_fam"/>
</dbReference>
<dbReference type="Gene3D" id="3.10.50.30">
    <property type="entry name" value="Transcription elongation factor, GreA/GreB, C-terminal domain"/>
    <property type="match status" value="1"/>
</dbReference>
<dbReference type="InterPro" id="IPR036953">
    <property type="entry name" value="GreA/GreB_C_sf"/>
</dbReference>
<name>A0ABX5Q0G5_9FLAO</name>
<dbReference type="Proteomes" id="UP000248584">
    <property type="component" value="Unassembled WGS sequence"/>
</dbReference>
<dbReference type="Pfam" id="PF01272">
    <property type="entry name" value="GreA_GreB"/>
    <property type="match status" value="1"/>
</dbReference>
<comment type="caution">
    <text evidence="2">The sequence shown here is derived from an EMBL/GenBank/DDBJ whole genome shotgun (WGS) entry which is preliminary data.</text>
</comment>
<gene>
    <name evidence="2" type="ORF">LX97_00566</name>
</gene>
<dbReference type="PANTHER" id="PTHR30437">
    <property type="entry name" value="TRANSCRIPTION ELONGATION FACTOR GREA"/>
    <property type="match status" value="1"/>
</dbReference>
<reference evidence="2 3" key="1">
    <citation type="submission" date="2018-06" db="EMBL/GenBank/DDBJ databases">
        <title>Genomic Encyclopedia of Archaeal and Bacterial Type Strains, Phase II (KMG-II): from individual species to whole genera.</title>
        <authorList>
            <person name="Goeker M."/>
        </authorList>
    </citation>
    <scope>NUCLEOTIDE SEQUENCE [LARGE SCALE GENOMIC DNA]</scope>
    <source>
        <strain evidence="2 3">DSM 17205</strain>
    </source>
</reference>
<organism evidence="2 3">
    <name type="scientific">Nonlabens dokdonensis</name>
    <dbReference type="NCBI Taxonomy" id="328515"/>
    <lineage>
        <taxon>Bacteria</taxon>
        <taxon>Pseudomonadati</taxon>
        <taxon>Bacteroidota</taxon>
        <taxon>Flavobacteriia</taxon>
        <taxon>Flavobacteriales</taxon>
        <taxon>Flavobacteriaceae</taxon>
        <taxon>Nonlabens</taxon>
    </lineage>
</organism>
<dbReference type="InterPro" id="IPR001437">
    <property type="entry name" value="Tscrpt_elong_fac_GreA/B_C"/>
</dbReference>
<protein>
    <submittedName>
        <fullName evidence="2">Regulator of nucleoside diphosphate kinase</fullName>
    </submittedName>
</protein>
<evidence type="ECO:0000313" key="2">
    <source>
        <dbReference type="EMBL" id="PZX43565.1"/>
    </source>
</evidence>
<sequence length="139" mass="15871">MKYGSLIIEKKEYVFLKRILNISGYAEDFETQKSLQKLSDELKNAQIIDEWDMPGDVIRFNSKVTVASDNGWEKSLQVVAPNDKDLKENKISILTPMGSALFGYSEADVIEWKFPSGMKHLTVKEVKQDELENKIEVAI</sequence>
<evidence type="ECO:0000313" key="3">
    <source>
        <dbReference type="Proteomes" id="UP000248584"/>
    </source>
</evidence>
<dbReference type="SUPFAM" id="SSF54534">
    <property type="entry name" value="FKBP-like"/>
    <property type="match status" value="1"/>
</dbReference>
<dbReference type="RefSeq" id="WP_015361379.1">
    <property type="nucleotide sequence ID" value="NZ_QKZR01000001.1"/>
</dbReference>
<keyword evidence="3" id="KW-1185">Reference proteome</keyword>
<accession>A0ABX5Q0G5</accession>
<keyword evidence="2" id="KW-0418">Kinase</keyword>
<dbReference type="PANTHER" id="PTHR30437:SF5">
    <property type="entry name" value="REGULATOR OF NUCLEOSIDE DIPHOSPHATE KINASE"/>
    <property type="match status" value="1"/>
</dbReference>